<evidence type="ECO:0000259" key="1">
    <source>
        <dbReference type="Pfam" id="PF03028"/>
    </source>
</evidence>
<organism evidence="2 3">
    <name type="scientific">Staurois parvus</name>
    <dbReference type="NCBI Taxonomy" id="386267"/>
    <lineage>
        <taxon>Eukaryota</taxon>
        <taxon>Metazoa</taxon>
        <taxon>Chordata</taxon>
        <taxon>Craniata</taxon>
        <taxon>Vertebrata</taxon>
        <taxon>Euteleostomi</taxon>
        <taxon>Amphibia</taxon>
        <taxon>Batrachia</taxon>
        <taxon>Anura</taxon>
        <taxon>Neobatrachia</taxon>
        <taxon>Ranoidea</taxon>
        <taxon>Ranidae</taxon>
        <taxon>Staurois</taxon>
    </lineage>
</organism>
<dbReference type="Pfam" id="PF03028">
    <property type="entry name" value="Dynein_heavy"/>
    <property type="match status" value="1"/>
</dbReference>
<dbReference type="InterPro" id="IPR026983">
    <property type="entry name" value="DHC"/>
</dbReference>
<dbReference type="Gene3D" id="3.40.50.300">
    <property type="entry name" value="P-loop containing nucleotide triphosphate hydrolases"/>
    <property type="match status" value="1"/>
</dbReference>
<dbReference type="PANTHER" id="PTHR22878:SF71">
    <property type="entry name" value="DYNEIN, AXONEMAL, HEAVY CHAIN 3"/>
    <property type="match status" value="1"/>
</dbReference>
<gene>
    <name evidence="2" type="ORF">SPARVUS_LOCUS11341012</name>
</gene>
<proteinExistence type="predicted"/>
<dbReference type="PANTHER" id="PTHR22878">
    <property type="entry name" value="DYNEIN HEAVY CHAIN 6, AXONEMAL-LIKE-RELATED"/>
    <property type="match status" value="1"/>
</dbReference>
<dbReference type="EMBL" id="CATNWA010016388">
    <property type="protein sequence ID" value="CAI9592246.1"/>
    <property type="molecule type" value="Genomic_DNA"/>
</dbReference>
<evidence type="ECO:0000313" key="2">
    <source>
        <dbReference type="EMBL" id="CAI9592246.1"/>
    </source>
</evidence>
<accession>A0ABN9F9H1</accession>
<dbReference type="InterPro" id="IPR004273">
    <property type="entry name" value="Dynein_heavy_D6_P-loop"/>
</dbReference>
<sequence length="138" mass="15151">MGKAYIEPPTFDLTGSYNDSNCCAPLIFVLSPGADPMAGLLKFAEDLGMGGENIQTISLGQGQGPIAERMINQAIKDGTWVVLQNCHLATSWMPTLEKICEETIVPENTNEKFRLWLTSYPSDKFPVSILQNGIKNDQ</sequence>
<dbReference type="InterPro" id="IPR027417">
    <property type="entry name" value="P-loop_NTPase"/>
</dbReference>
<protein>
    <recommendedName>
        <fullName evidence="1">Dynein heavy chain region D6 P-loop domain-containing protein</fullName>
    </recommendedName>
</protein>
<feature type="domain" description="Dynein heavy chain region D6 P-loop" evidence="1">
    <location>
        <begin position="22"/>
        <end position="135"/>
    </location>
</feature>
<reference evidence="2" key="1">
    <citation type="submission" date="2023-05" db="EMBL/GenBank/DDBJ databases">
        <authorList>
            <person name="Stuckert A."/>
        </authorList>
    </citation>
    <scope>NUCLEOTIDE SEQUENCE</scope>
</reference>
<evidence type="ECO:0000313" key="3">
    <source>
        <dbReference type="Proteomes" id="UP001162483"/>
    </source>
</evidence>
<dbReference type="Proteomes" id="UP001162483">
    <property type="component" value="Unassembled WGS sequence"/>
</dbReference>
<keyword evidence="3" id="KW-1185">Reference proteome</keyword>
<comment type="caution">
    <text evidence="2">The sequence shown here is derived from an EMBL/GenBank/DDBJ whole genome shotgun (WGS) entry which is preliminary data.</text>
</comment>
<name>A0ABN9F9H1_9NEOB</name>